<dbReference type="InterPro" id="IPR013783">
    <property type="entry name" value="Ig-like_fold"/>
</dbReference>
<protein>
    <submittedName>
        <fullName evidence="4">Ig-like domain-containing protein</fullName>
    </submittedName>
</protein>
<feature type="domain" description="Bacterial Ig-like" evidence="2">
    <location>
        <begin position="1084"/>
        <end position="1169"/>
    </location>
</feature>
<reference evidence="4 5" key="1">
    <citation type="journal article" date="2015" name="Stand. Genomic Sci.">
        <title>Genomic Encyclopedia of Bacterial and Archaeal Type Strains, Phase III: the genomes of soil and plant-associated and newly described type strains.</title>
        <authorList>
            <person name="Whitman W.B."/>
            <person name="Woyke T."/>
            <person name="Klenk H.P."/>
            <person name="Zhou Y."/>
            <person name="Lilburn T.G."/>
            <person name="Beck B.J."/>
            <person name="De Vos P."/>
            <person name="Vandamme P."/>
            <person name="Eisen J.A."/>
            <person name="Garrity G."/>
            <person name="Hugenholtz P."/>
            <person name="Kyrpides N.C."/>
        </authorList>
    </citation>
    <scope>NUCLEOTIDE SEQUENCE [LARGE SCALE GENOMIC DNA]</scope>
    <source>
        <strain evidence="4 5">A3</strain>
    </source>
</reference>
<comment type="caution">
    <text evidence="4">The sequence shown here is derived from an EMBL/GenBank/DDBJ whole genome shotgun (WGS) entry which is preliminary data.</text>
</comment>
<evidence type="ECO:0000259" key="3">
    <source>
        <dbReference type="Pfam" id="PF18998"/>
    </source>
</evidence>
<dbReference type="Proteomes" id="UP000294862">
    <property type="component" value="Unassembled WGS sequence"/>
</dbReference>
<dbReference type="Pfam" id="PF16640">
    <property type="entry name" value="Big_3_5"/>
    <property type="match status" value="1"/>
</dbReference>
<dbReference type="OrthoDB" id="28717at2"/>
<dbReference type="Gene3D" id="2.60.40.10">
    <property type="entry name" value="Immunoglobulins"/>
    <property type="match status" value="2"/>
</dbReference>
<dbReference type="InterPro" id="IPR011050">
    <property type="entry name" value="Pectin_lyase_fold/virulence"/>
</dbReference>
<dbReference type="Pfam" id="PF18998">
    <property type="entry name" value="Flg_new_2"/>
    <property type="match status" value="1"/>
</dbReference>
<dbReference type="InterPro" id="IPR032109">
    <property type="entry name" value="Big_3_5"/>
</dbReference>
<keyword evidence="5" id="KW-1185">Reference proteome</keyword>
<dbReference type="InterPro" id="IPR044060">
    <property type="entry name" value="Bacterial_rp_domain"/>
</dbReference>
<evidence type="ECO:0000313" key="5">
    <source>
        <dbReference type="Proteomes" id="UP000294862"/>
    </source>
</evidence>
<feature type="chain" id="PRO_5020399962" evidence="1">
    <location>
        <begin position="40"/>
        <end position="1401"/>
    </location>
</feature>
<dbReference type="RefSeq" id="WP_158287263.1">
    <property type="nucleotide sequence ID" value="NZ_SLWQ01000001.1"/>
</dbReference>
<name>A0A4R2IGR6_9GAMM</name>
<organism evidence="4 5">
    <name type="scientific">Dokdonella fugitiva</name>
    <dbReference type="NCBI Taxonomy" id="328517"/>
    <lineage>
        <taxon>Bacteria</taxon>
        <taxon>Pseudomonadati</taxon>
        <taxon>Pseudomonadota</taxon>
        <taxon>Gammaproteobacteria</taxon>
        <taxon>Lysobacterales</taxon>
        <taxon>Rhodanobacteraceae</taxon>
        <taxon>Dokdonella</taxon>
    </lineage>
</organism>
<dbReference type="SUPFAM" id="SSF51126">
    <property type="entry name" value="Pectin lyase-like"/>
    <property type="match status" value="1"/>
</dbReference>
<proteinExistence type="predicted"/>
<evidence type="ECO:0000259" key="2">
    <source>
        <dbReference type="Pfam" id="PF16640"/>
    </source>
</evidence>
<accession>A0A4R2IGR6</accession>
<sequence length="1401" mass="135399">MDDRIAGRVHASTAPRRASARARAWAAALALCAATASHAATLTVTTSNEAASLDSRECNGAACVTLRDAINVAAPGDTIVFAPSLDGQTIALTLHARSEAGASAFVIAGAHASLTIDAARGMRSGVRIVRASAAAPFRLFEVGTGAMLTLRGLALGQGFAVGGGSGFGGGGLGAGGAIFNRGTVFVERCTFFANRAQGGRAGDPDDGLYGGGGMDDFARSASGGGINGGAAGAVGYRFDHAVGPIGSYVASDGGQGGAGGFGGGGGRGGDPGDSIHVGGAGGAGGFGGGGGMAAGIHGAAKGGAGGFGAGAGGGVFNGTGVPGGFGGGTSYGGMGSGDGGGGAGLGGAIFNDAGRVSVFASTFTGNSASGGAADVHQGRGSGYGGAIFNYAGTLQVGYATLAGNGVAAGTTGRDGAADGGAIYSLADAGCAAGGNACPGGGVARFSMDNTIAARSGNGARDVVVVALGGATSYTSGAGNLVMSQDGFTGGIVSTDDPQLVASGGGGGLASVLVPGAGSAAIDHASTCTNSGYLDQRGVVRPQGATCDIGAVEVELPPQQFVGSVTVTTNADQVLVDGRCSLREAVGMINGSAPNPDCPVIASDYNRIGFDLAAGERTILLGEGALAFAPSASVVVDGSGAEGLVLDGDVYCHRAVTLAGGAQVALMHLALTRGGGCDPVELDGGTVFNEGTLVLFDVRISGGAANGRGGAIANRGWLGIADSELAHNQARYDGGAIDNAGELAMYRVRLHDNFAGSNGGALALAAGHAQVLDSTFEQDRAQADGGAVWLAATATLDLAGSTFAGNAADDGLNATSRGGAIASDGAATIANATFRDNRAHGDGGALFVGAGTTTVTAATFAANVALDASALPHDGASLHAGGGTLAVRATVVDDGAGSCHGAITDGGGNLAADDAGCTGFAPGDPMLGALADNGGATPTLLPAAGSAAIDAIDCTDLPATDQRGTGRPQGARCDIGAVEVAAPVELAVEVVGDGRVDAAATPAPWSGAIAGCDTAGGSSCSATYVQGSVVTLIAQAATGYSFAGWSGEACIGADDGTATVTLDVGRTCTATFTRNAGPTSLVASLSPGTSVFGEAVTIDVEVHPAPGHAVPTGTVTLVVDDIDYTLPLDDAGHATATSDVATIGTHAIGVSYAGDAANLPSGPLALTLDVVPAATTVAIDPPLPSSVPLGMPIGVAARIAVVAPGQGEPAGTIEVSADDGGTCSYDPALESGCTLTFAQAGKRTITAHYLGNVEFAPSVGAPVVVTVIGKGSVALDVSDGSDYARYGGTNIYLVRVDNTTSSDVAGLALAGGDTDGLDGANGQWCEFDQDAECAPAVAGPFAIGSLVVPAHTTRSWAVTIPVRADAAGATVDWPVTLSGPALPAPVVRTDSDWLVLFRDGFE</sequence>
<evidence type="ECO:0000313" key="4">
    <source>
        <dbReference type="EMBL" id="TCO42908.1"/>
    </source>
</evidence>
<dbReference type="EMBL" id="SLWQ01000001">
    <property type="protein sequence ID" value="TCO42908.1"/>
    <property type="molecule type" value="Genomic_DNA"/>
</dbReference>
<gene>
    <name evidence="4" type="ORF">EV148_101315</name>
</gene>
<dbReference type="NCBIfam" id="NF041518">
    <property type="entry name" value="choice_anch_Q"/>
    <property type="match status" value="2"/>
</dbReference>
<evidence type="ECO:0000256" key="1">
    <source>
        <dbReference type="SAM" id="SignalP"/>
    </source>
</evidence>
<dbReference type="InterPro" id="IPR059226">
    <property type="entry name" value="Choice_anch_Q_dom"/>
</dbReference>
<feature type="domain" description="Bacterial repeat" evidence="3">
    <location>
        <begin position="1014"/>
        <end position="1074"/>
    </location>
</feature>
<keyword evidence="1" id="KW-0732">Signal</keyword>
<feature type="signal peptide" evidence="1">
    <location>
        <begin position="1"/>
        <end position="39"/>
    </location>
</feature>